<dbReference type="SUPFAM" id="SSF53448">
    <property type="entry name" value="Nucleotide-diphospho-sugar transferases"/>
    <property type="match status" value="1"/>
</dbReference>
<dbReference type="PANTHER" id="PTHR22572">
    <property type="entry name" value="SUGAR-1-PHOSPHATE GUANYL TRANSFERASE"/>
    <property type="match status" value="1"/>
</dbReference>
<evidence type="ECO:0000259" key="2">
    <source>
        <dbReference type="Pfam" id="PF00483"/>
    </source>
</evidence>
<feature type="domain" description="Nucleotidyl transferase" evidence="2">
    <location>
        <begin position="10"/>
        <end position="227"/>
    </location>
</feature>
<evidence type="ECO:0000259" key="3">
    <source>
        <dbReference type="Pfam" id="PF02397"/>
    </source>
</evidence>
<dbReference type="Pfam" id="PF00483">
    <property type="entry name" value="NTP_transferase"/>
    <property type="match status" value="1"/>
</dbReference>
<feature type="domain" description="Bacterial sugar transferase" evidence="3">
    <location>
        <begin position="374"/>
        <end position="541"/>
    </location>
</feature>
<accession>B8GBY9</accession>
<name>B8GBY9_CHLAD</name>
<evidence type="ECO:0000313" key="5">
    <source>
        <dbReference type="Proteomes" id="UP000002508"/>
    </source>
</evidence>
<dbReference type="AlphaFoldDB" id="B8GBY9"/>
<evidence type="ECO:0000313" key="4">
    <source>
        <dbReference type="EMBL" id="ACL24956.1"/>
    </source>
</evidence>
<dbReference type="eggNOG" id="COG1208">
    <property type="taxonomic scope" value="Bacteria"/>
</dbReference>
<feature type="transmembrane region" description="Helical" evidence="1">
    <location>
        <begin position="377"/>
        <end position="397"/>
    </location>
</feature>
<organism evidence="4 5">
    <name type="scientific">Chloroflexus aggregans (strain MD-66 / DSM 9485)</name>
    <dbReference type="NCBI Taxonomy" id="326427"/>
    <lineage>
        <taxon>Bacteria</taxon>
        <taxon>Bacillati</taxon>
        <taxon>Chloroflexota</taxon>
        <taxon>Chloroflexia</taxon>
        <taxon>Chloroflexales</taxon>
        <taxon>Chloroflexineae</taxon>
        <taxon>Chloroflexaceae</taxon>
        <taxon>Chloroflexus</taxon>
    </lineage>
</organism>
<keyword evidence="1" id="KW-1133">Transmembrane helix</keyword>
<keyword evidence="1" id="KW-0812">Transmembrane</keyword>
<dbReference type="Proteomes" id="UP000002508">
    <property type="component" value="Chromosome"/>
</dbReference>
<dbReference type="HOGENOM" id="CLU_487324_0_0_0"/>
<protein>
    <submittedName>
        <fullName evidence="4">Sugar transferase</fullName>
    </submittedName>
</protein>
<dbReference type="CDD" id="cd00208">
    <property type="entry name" value="LbetaH"/>
    <property type="match status" value="1"/>
</dbReference>
<sequence length="566" mass="62336">MTIALLIATAEDRRLSPLTDVLPNVLLPIVDRPVMATTVEILARAGVKRILIALYEQSAPITAAFGSGKRWGVEIEYVTLNEAWADGGALRWVGPLINETCLVLPGHAIIDLPIEEALAYHQQSGAMITAITHAPHKQWKTPGAIVTGNGLIEAILPDMSEPHAVALTEAYIIEPPLLSQIPLRTRYRIATDLLPRLLEQDIPIQSFLLQGYWNPLHTLADYHAAQQVFLYSAYRALDPTITDGPVETVRYPSIGGRKIAPGIWVGRNDSIHPGVRIAPPLYIGDNCWVGREAELGPGTVIGAGCMIDDEATVTASTIWADTYVGQLVNINQRIVYPGMVIDPETGEQTAIVDPFLIGRVSAATAGMGRLAGTLNRIGALIALIVLSPLWLLTGLLATIGSGGRPLVGVPRVGERVMLPNGQTTLRSFTLWRWRTRHPDGRYLWFGAWLEAYEFHRLPELLNLVRGDVQLVGVKPLTPQEAERLREEWQQRRHEIVPGVTGLWYLQAADDDLDAVIIADVYYSATHTWQGDLNLLIRTPIAWYRRVKAKRTSGRIVTADLAPPQSR</sequence>
<dbReference type="eggNOG" id="COG2148">
    <property type="taxonomic scope" value="Bacteria"/>
</dbReference>
<dbReference type="KEGG" id="cag:Cagg_2068"/>
<keyword evidence="1" id="KW-0472">Membrane</keyword>
<dbReference type="Pfam" id="PF02397">
    <property type="entry name" value="Bac_transf"/>
    <property type="match status" value="1"/>
</dbReference>
<dbReference type="EMBL" id="CP001337">
    <property type="protein sequence ID" value="ACL24956.1"/>
    <property type="molecule type" value="Genomic_DNA"/>
</dbReference>
<evidence type="ECO:0000256" key="1">
    <source>
        <dbReference type="SAM" id="Phobius"/>
    </source>
</evidence>
<dbReference type="InterPro" id="IPR005835">
    <property type="entry name" value="NTP_transferase_dom"/>
</dbReference>
<dbReference type="STRING" id="326427.Cagg_2068"/>
<dbReference type="InterPro" id="IPR011004">
    <property type="entry name" value="Trimer_LpxA-like_sf"/>
</dbReference>
<dbReference type="RefSeq" id="WP_015940814.1">
    <property type="nucleotide sequence ID" value="NC_011831.1"/>
</dbReference>
<proteinExistence type="predicted"/>
<keyword evidence="5" id="KW-1185">Reference proteome</keyword>
<dbReference type="GO" id="GO:0016740">
    <property type="term" value="F:transferase activity"/>
    <property type="evidence" value="ECO:0007669"/>
    <property type="project" value="UniProtKB-KW"/>
</dbReference>
<dbReference type="InterPro" id="IPR003362">
    <property type="entry name" value="Bact_transf"/>
</dbReference>
<gene>
    <name evidence="4" type="ordered locus">Cagg_2068</name>
</gene>
<dbReference type="InterPro" id="IPR050486">
    <property type="entry name" value="Mannose-1P_guanyltransferase"/>
</dbReference>
<dbReference type="OrthoDB" id="5557705at2"/>
<reference evidence="4" key="1">
    <citation type="submission" date="2008-12" db="EMBL/GenBank/DDBJ databases">
        <title>Complete sequence of Chloroflexus aggregans DSM 9485.</title>
        <authorList>
            <consortium name="US DOE Joint Genome Institute"/>
            <person name="Lucas S."/>
            <person name="Copeland A."/>
            <person name="Lapidus A."/>
            <person name="Glavina del Rio T."/>
            <person name="Dalin E."/>
            <person name="Tice H."/>
            <person name="Pitluck S."/>
            <person name="Foster B."/>
            <person name="Larimer F."/>
            <person name="Land M."/>
            <person name="Hauser L."/>
            <person name="Kyrpides N."/>
            <person name="Mikhailova N."/>
            <person name="Bryant D."/>
            <person name="Richardson P."/>
        </authorList>
    </citation>
    <scope>NUCLEOTIDE SEQUENCE</scope>
    <source>
        <strain evidence="4">DSM 9485</strain>
    </source>
</reference>
<dbReference type="InterPro" id="IPR029044">
    <property type="entry name" value="Nucleotide-diphossugar_trans"/>
</dbReference>
<dbReference type="Gene3D" id="3.90.550.10">
    <property type="entry name" value="Spore Coat Polysaccharide Biosynthesis Protein SpsA, Chain A"/>
    <property type="match status" value="1"/>
</dbReference>
<dbReference type="CDD" id="cd04181">
    <property type="entry name" value="NTP_transferase"/>
    <property type="match status" value="1"/>
</dbReference>
<keyword evidence="4" id="KW-0808">Transferase</keyword>
<dbReference type="SUPFAM" id="SSF51161">
    <property type="entry name" value="Trimeric LpxA-like enzymes"/>
    <property type="match status" value="1"/>
</dbReference>
<dbReference type="Gene3D" id="2.160.10.10">
    <property type="entry name" value="Hexapeptide repeat proteins"/>
    <property type="match status" value="1"/>
</dbReference>